<dbReference type="PROSITE" id="PS50880">
    <property type="entry name" value="TOPRIM"/>
    <property type="match status" value="1"/>
</dbReference>
<dbReference type="InterPro" id="IPR041423">
    <property type="entry name" value="GyrB_insert"/>
</dbReference>
<dbReference type="InterPro" id="IPR003594">
    <property type="entry name" value="HATPase_dom"/>
</dbReference>
<comment type="catalytic activity">
    <reaction evidence="1 11">
        <text>ATP-dependent breakage, passage and rejoining of double-stranded DNA.</text>
        <dbReference type="EC" id="5.6.2.2"/>
    </reaction>
</comment>
<keyword evidence="9" id="KW-0238">DNA-binding</keyword>
<dbReference type="EMBL" id="JAEKJA010000020">
    <property type="protein sequence ID" value="MBJ3777698.1"/>
    <property type="molecule type" value="Genomic_DNA"/>
</dbReference>
<keyword evidence="5 11" id="KW-0547">Nucleotide-binding</keyword>
<dbReference type="FunFam" id="3.30.565.10:FF:000002">
    <property type="entry name" value="DNA gyrase subunit B"/>
    <property type="match status" value="1"/>
</dbReference>
<dbReference type="SUPFAM" id="SSF55874">
    <property type="entry name" value="ATPase domain of HSP90 chaperone/DNA topoisomerase II/histidine kinase"/>
    <property type="match status" value="1"/>
</dbReference>
<keyword evidence="8 11" id="KW-0799">Topoisomerase</keyword>
<dbReference type="Pfam" id="PF00986">
    <property type="entry name" value="DNA_gyraseB_C"/>
    <property type="match status" value="1"/>
</dbReference>
<dbReference type="InterPro" id="IPR001241">
    <property type="entry name" value="Topo_IIA"/>
</dbReference>
<accession>A0A934IS96</accession>
<dbReference type="GO" id="GO:0005737">
    <property type="term" value="C:cytoplasm"/>
    <property type="evidence" value="ECO:0007669"/>
    <property type="project" value="UniProtKB-SubCell"/>
</dbReference>
<dbReference type="GO" id="GO:0005694">
    <property type="term" value="C:chromosome"/>
    <property type="evidence" value="ECO:0007669"/>
    <property type="project" value="InterPro"/>
</dbReference>
<dbReference type="GO" id="GO:0006265">
    <property type="term" value="P:DNA topological change"/>
    <property type="evidence" value="ECO:0007669"/>
    <property type="project" value="UniProtKB-UniRule"/>
</dbReference>
<dbReference type="InterPro" id="IPR013760">
    <property type="entry name" value="Topo_IIA-like_dom_sf"/>
</dbReference>
<comment type="subunit">
    <text evidence="11">Heterotetramer, composed of two GyrA and two GyrB chains. In the heterotetramer, GyrA contains the active site tyrosine that forms a transient covalent intermediate with DNA, while GyrB binds cofactors and catalyzes ATP hydrolysis.</text>
</comment>
<dbReference type="GO" id="GO:0006261">
    <property type="term" value="P:DNA-templated DNA replication"/>
    <property type="evidence" value="ECO:0007669"/>
    <property type="project" value="UniProtKB-UniRule"/>
</dbReference>
<evidence type="ECO:0000256" key="1">
    <source>
        <dbReference type="ARBA" id="ARBA00000185"/>
    </source>
</evidence>
<evidence type="ECO:0000256" key="4">
    <source>
        <dbReference type="ARBA" id="ARBA00022723"/>
    </source>
</evidence>
<dbReference type="NCBIfam" id="TIGR01059">
    <property type="entry name" value="gyrB"/>
    <property type="match status" value="1"/>
</dbReference>
<dbReference type="GO" id="GO:0003677">
    <property type="term" value="F:DNA binding"/>
    <property type="evidence" value="ECO:0007669"/>
    <property type="project" value="UniProtKB-KW"/>
</dbReference>
<dbReference type="InterPro" id="IPR000565">
    <property type="entry name" value="Topo_IIA_B"/>
</dbReference>
<dbReference type="PANTHER" id="PTHR45866">
    <property type="entry name" value="DNA GYRASE/TOPOISOMERASE SUBUNIT B"/>
    <property type="match status" value="1"/>
</dbReference>
<dbReference type="Pfam" id="PF21249">
    <property type="entry name" value="GyrB_hook"/>
    <property type="match status" value="1"/>
</dbReference>
<dbReference type="RefSeq" id="WP_198883606.1">
    <property type="nucleotide sequence ID" value="NZ_JAEKJA010000020.1"/>
</dbReference>
<feature type="site" description="Interaction with DNA" evidence="11">
    <location>
        <position position="461"/>
    </location>
</feature>
<evidence type="ECO:0000313" key="14">
    <source>
        <dbReference type="Proteomes" id="UP000609531"/>
    </source>
</evidence>
<dbReference type="SUPFAM" id="SSF56719">
    <property type="entry name" value="Type II DNA topoisomerase"/>
    <property type="match status" value="1"/>
</dbReference>
<organism evidence="13 14">
    <name type="scientific">Acuticoccus mangrovi</name>
    <dbReference type="NCBI Taxonomy" id="2796142"/>
    <lineage>
        <taxon>Bacteria</taxon>
        <taxon>Pseudomonadati</taxon>
        <taxon>Pseudomonadota</taxon>
        <taxon>Alphaproteobacteria</taxon>
        <taxon>Hyphomicrobiales</taxon>
        <taxon>Amorphaceae</taxon>
        <taxon>Acuticoccus</taxon>
    </lineage>
</organism>
<comment type="similarity">
    <text evidence="2 11">Belongs to the type II topoisomerase GyrB family.</text>
</comment>
<evidence type="ECO:0000256" key="11">
    <source>
        <dbReference type="HAMAP-Rule" id="MF_01898"/>
    </source>
</evidence>
<comment type="function">
    <text evidence="11">A type II topoisomerase that negatively supercoils closed circular double-stranded (ds) DNA in an ATP-dependent manner to modulate DNA topology and maintain chromosomes in an underwound state. Negative supercoiling favors strand separation, and DNA replication, transcription, recombination and repair, all of which involve strand separation. Also able to catalyze the interconversion of other topological isomers of dsDNA rings, including catenanes and knotted rings. Type II topoisomerases break and join 2 DNA strands simultaneously in an ATP-dependent manner.</text>
</comment>
<dbReference type="SMART" id="SM00387">
    <property type="entry name" value="HATPase_c"/>
    <property type="match status" value="1"/>
</dbReference>
<dbReference type="Gene3D" id="3.30.230.10">
    <property type="match status" value="1"/>
</dbReference>
<dbReference type="InterPro" id="IPR013759">
    <property type="entry name" value="Topo_IIA_B_C"/>
</dbReference>
<dbReference type="SUPFAM" id="SSF54211">
    <property type="entry name" value="Ribosomal protein S5 domain 2-like"/>
    <property type="match status" value="1"/>
</dbReference>
<dbReference type="CDD" id="cd16928">
    <property type="entry name" value="HATPase_GyrB-like"/>
    <property type="match status" value="1"/>
</dbReference>
<dbReference type="PANTHER" id="PTHR45866:SF1">
    <property type="entry name" value="DNA GYRASE SUBUNIT B, MITOCHONDRIAL"/>
    <property type="match status" value="1"/>
</dbReference>
<sequence>MQGEPQPLADDYGAGSIKVLKGLDAVRKRPGMYIGDTDDGSGLHHMVYEVVDNAIDEALAGYNDAVTVVLNADGSVTVSDNGRGIPTDLHPEEGVSAAEVIMTQLHAGGKFDQNSYKVSGGLHGVGVSVVNALSSELDLTIWRAGRKHFMRFRHGVAEEPLAEVGDAAGRSGTDVRFMPSTETFTHIDFDFGTLERRLRELAFLNSGVTIRLIDDRGVERREETMLYDGGLEAFVKYLDRAKSPLFAKPITFADERDGVTVEVAMWWNDSYHEHVLCFTNNIPQRDGGTHLAGFRAALTRQITGYADQSGSSRKEKVTPTGDDCREGLTCVLSVKVPDPKFSSQTKDKLVSSEVRPVVEGLVNAGLGTWLEEHPAEAKIIVSKVVEAASAREAARRARELTRRKGALDIASLPGKLADCQERDPSKAELFLVEGDSAGGSAKQGRHRANQAVLPLRGKILNVERARFDRMLSSNEIGTLITALGTGIGKDEFQPDKLRYHKIIIMTDADVDGAHIRTLLLTFFYRQMPELIERGHLYIAQPPLYKVRRGQSEQYLHDDAALEDYLTASGLEDTALTLASGEVLVGQDLADVTMRARQVAGILDGMHTRYNRTVVEQAAIAGAFDPEKLASPEGASEVAATVAARLDAIAEDFEKGWVGSVTDDGGLAFERTVRGVKEYALVDGALLASSDAKRLAALSEHLTETYGGQAMLRRKDKDVVIHGPRALASNVFAAGRRGLTIQRYKGLGEMNADQLWETTLDPNARTLLQVRISEADDADSVFTRLMGDAVDPRREFIQDNALQVANLDV</sequence>
<feature type="binding site" evidence="11">
    <location>
        <position position="509"/>
    </location>
    <ligand>
        <name>Mg(2+)</name>
        <dbReference type="ChEBI" id="CHEBI:18420"/>
        <label>2</label>
    </ligand>
</feature>
<dbReference type="Pfam" id="PF01751">
    <property type="entry name" value="Toprim"/>
    <property type="match status" value="1"/>
</dbReference>
<dbReference type="InterPro" id="IPR006171">
    <property type="entry name" value="TOPRIM_dom"/>
</dbReference>
<dbReference type="FunFam" id="3.30.230.10:FF:000005">
    <property type="entry name" value="DNA gyrase subunit B"/>
    <property type="match status" value="1"/>
</dbReference>
<feature type="domain" description="Toprim" evidence="12">
    <location>
        <begin position="427"/>
        <end position="542"/>
    </location>
</feature>
<dbReference type="PROSITE" id="PS00177">
    <property type="entry name" value="TOPOISOMERASE_II"/>
    <property type="match status" value="1"/>
</dbReference>
<proteinExistence type="inferred from homology"/>
<dbReference type="NCBIfam" id="NF004189">
    <property type="entry name" value="PRK05644.1"/>
    <property type="match status" value="1"/>
</dbReference>
<evidence type="ECO:0000256" key="5">
    <source>
        <dbReference type="ARBA" id="ARBA00022741"/>
    </source>
</evidence>
<comment type="miscellaneous">
    <text evidence="11">Few gyrases are as efficient as E.coli at forming negative supercoils. Not all organisms have 2 type II topoisomerases; in organisms with a single type II topoisomerase this enzyme also has to decatenate newly replicated chromosomes.</text>
</comment>
<name>A0A934IS96_9HYPH</name>
<keyword evidence="4 11" id="KW-0479">Metal-binding</keyword>
<evidence type="ECO:0000256" key="2">
    <source>
        <dbReference type="ARBA" id="ARBA00010708"/>
    </source>
</evidence>
<feature type="binding site" evidence="11">
    <location>
        <position position="433"/>
    </location>
    <ligand>
        <name>Mg(2+)</name>
        <dbReference type="ChEBI" id="CHEBI:18420"/>
        <label>1</label>
        <note>catalytic</note>
    </ligand>
</feature>
<dbReference type="InterPro" id="IPR036890">
    <property type="entry name" value="HATPase_C_sf"/>
</dbReference>
<dbReference type="NCBIfam" id="NF011501">
    <property type="entry name" value="PRK14939.1"/>
    <property type="match status" value="1"/>
</dbReference>
<evidence type="ECO:0000256" key="9">
    <source>
        <dbReference type="ARBA" id="ARBA00023125"/>
    </source>
</evidence>
<dbReference type="AlphaFoldDB" id="A0A934IS96"/>
<dbReference type="InterPro" id="IPR018522">
    <property type="entry name" value="TopoIIA_CS"/>
</dbReference>
<dbReference type="CDD" id="cd00822">
    <property type="entry name" value="TopoII_Trans_DNA_gyrase"/>
    <property type="match status" value="1"/>
</dbReference>
<dbReference type="PRINTS" id="PR01159">
    <property type="entry name" value="DNAGYRASEB"/>
</dbReference>
<comment type="subcellular location">
    <subcellularLocation>
        <location evidence="11">Cytoplasm</location>
    </subcellularLocation>
</comment>
<evidence type="ECO:0000256" key="6">
    <source>
        <dbReference type="ARBA" id="ARBA00022840"/>
    </source>
</evidence>
<dbReference type="GO" id="GO:0046872">
    <property type="term" value="F:metal ion binding"/>
    <property type="evidence" value="ECO:0007669"/>
    <property type="project" value="UniProtKB-KW"/>
</dbReference>
<gene>
    <name evidence="11 13" type="primary">gyrB</name>
    <name evidence="13" type="ORF">JCR33_18475</name>
</gene>
<dbReference type="InterPro" id="IPR014721">
    <property type="entry name" value="Ribsml_uS5_D2-typ_fold_subgr"/>
</dbReference>
<dbReference type="InterPro" id="IPR020568">
    <property type="entry name" value="Ribosomal_Su5_D2-typ_SF"/>
</dbReference>
<evidence type="ECO:0000256" key="10">
    <source>
        <dbReference type="ARBA" id="ARBA00023235"/>
    </source>
</evidence>
<keyword evidence="6 11" id="KW-0067">ATP-binding</keyword>
<evidence type="ECO:0000256" key="7">
    <source>
        <dbReference type="ARBA" id="ARBA00022842"/>
    </source>
</evidence>
<feature type="site" description="Interaction with DNA" evidence="11">
    <location>
        <position position="458"/>
    </location>
</feature>
<protein>
    <recommendedName>
        <fullName evidence="11">DNA gyrase subunit B</fullName>
        <ecNumber evidence="11">5.6.2.2</ecNumber>
    </recommendedName>
</protein>
<evidence type="ECO:0000256" key="8">
    <source>
        <dbReference type="ARBA" id="ARBA00023029"/>
    </source>
</evidence>
<keyword evidence="14" id="KW-1185">Reference proteome</keyword>
<dbReference type="GO" id="GO:0005524">
    <property type="term" value="F:ATP binding"/>
    <property type="evidence" value="ECO:0007669"/>
    <property type="project" value="UniProtKB-UniRule"/>
</dbReference>
<dbReference type="Gene3D" id="3.40.50.670">
    <property type="match status" value="2"/>
</dbReference>
<keyword evidence="7 11" id="KW-0460">Magnesium</keyword>
<feature type="binding site" evidence="11">
    <location>
        <position position="507"/>
    </location>
    <ligand>
        <name>Mg(2+)</name>
        <dbReference type="ChEBI" id="CHEBI:18420"/>
        <label>2</label>
    </ligand>
</feature>
<dbReference type="SMART" id="SM00433">
    <property type="entry name" value="TOP2c"/>
    <property type="match status" value="1"/>
</dbReference>
<reference evidence="13" key="1">
    <citation type="submission" date="2020-12" db="EMBL/GenBank/DDBJ databases">
        <title>Bacterial taxonomy.</title>
        <authorList>
            <person name="Pan X."/>
        </authorList>
    </citation>
    <scope>NUCLEOTIDE SEQUENCE</scope>
    <source>
        <strain evidence="13">B2012</strain>
    </source>
</reference>
<dbReference type="InterPro" id="IPR049353">
    <property type="entry name" value="GyrB_hook"/>
</dbReference>
<dbReference type="InterPro" id="IPR034160">
    <property type="entry name" value="TOPRIM_GyrB"/>
</dbReference>
<dbReference type="Proteomes" id="UP000609531">
    <property type="component" value="Unassembled WGS sequence"/>
</dbReference>
<dbReference type="InterPro" id="IPR002288">
    <property type="entry name" value="DNA_gyrase_B_C"/>
</dbReference>
<dbReference type="Pfam" id="PF00204">
    <property type="entry name" value="DNA_gyraseB"/>
    <property type="match status" value="1"/>
</dbReference>
<dbReference type="Pfam" id="PF18053">
    <property type="entry name" value="GyrB_insert"/>
    <property type="match status" value="1"/>
</dbReference>
<evidence type="ECO:0000259" key="12">
    <source>
        <dbReference type="PROSITE" id="PS50880"/>
    </source>
</evidence>
<dbReference type="Pfam" id="PF02518">
    <property type="entry name" value="HATPase_c"/>
    <property type="match status" value="1"/>
</dbReference>
<dbReference type="PRINTS" id="PR00418">
    <property type="entry name" value="TPI2FAMILY"/>
</dbReference>
<keyword evidence="3 11" id="KW-0963">Cytoplasm</keyword>
<comment type="caution">
    <text evidence="13">The sequence shown here is derived from an EMBL/GenBank/DDBJ whole genome shotgun (WGS) entry which is preliminary data.</text>
</comment>
<keyword evidence="10 11" id="KW-0413">Isomerase</keyword>
<evidence type="ECO:0000256" key="3">
    <source>
        <dbReference type="ARBA" id="ARBA00022490"/>
    </source>
</evidence>
<dbReference type="FunFam" id="3.40.50.670:FF:000007">
    <property type="entry name" value="DNA gyrase subunit B"/>
    <property type="match status" value="1"/>
</dbReference>
<evidence type="ECO:0000313" key="13">
    <source>
        <dbReference type="EMBL" id="MBJ3777698.1"/>
    </source>
</evidence>
<dbReference type="Gene3D" id="3.30.565.10">
    <property type="entry name" value="Histidine kinase-like ATPase, C-terminal domain"/>
    <property type="match status" value="1"/>
</dbReference>
<comment type="cofactor">
    <cofactor evidence="11">
        <name>Mg(2+)</name>
        <dbReference type="ChEBI" id="CHEBI:18420"/>
    </cofactor>
    <cofactor evidence="11">
        <name>Mn(2+)</name>
        <dbReference type="ChEBI" id="CHEBI:29035"/>
    </cofactor>
    <cofactor evidence="11">
        <name>Ca(2+)</name>
        <dbReference type="ChEBI" id="CHEBI:29108"/>
    </cofactor>
    <text evidence="11">Binds two Mg(2+) per subunit. The magnesium ions form salt bridges with both the protein and the DNA. Can also accept other divalent metal cations, such as Mn(2+) or Ca(2+).</text>
</comment>
<dbReference type="InterPro" id="IPR013506">
    <property type="entry name" value="Topo_IIA_bsu_dom2"/>
</dbReference>
<dbReference type="CDD" id="cd03366">
    <property type="entry name" value="TOPRIM_TopoIIA_GyrB"/>
    <property type="match status" value="1"/>
</dbReference>
<dbReference type="HAMAP" id="MF_01898">
    <property type="entry name" value="GyrB"/>
    <property type="match status" value="1"/>
</dbReference>
<feature type="binding site" evidence="11">
    <location>
        <position position="507"/>
    </location>
    <ligand>
        <name>Mg(2+)</name>
        <dbReference type="ChEBI" id="CHEBI:18420"/>
        <label>1</label>
        <note>catalytic</note>
    </ligand>
</feature>
<dbReference type="EC" id="5.6.2.2" evidence="11"/>
<dbReference type="GO" id="GO:0003918">
    <property type="term" value="F:DNA topoisomerase type II (double strand cut, ATP-hydrolyzing) activity"/>
    <property type="evidence" value="ECO:0007669"/>
    <property type="project" value="UniProtKB-UniRule"/>
</dbReference>
<dbReference type="InterPro" id="IPR011557">
    <property type="entry name" value="GyrB"/>
</dbReference>